<dbReference type="InterPro" id="IPR029052">
    <property type="entry name" value="Metallo-depent_PP-like"/>
</dbReference>
<dbReference type="Pfam" id="PF00149">
    <property type="entry name" value="Metallophos"/>
    <property type="match status" value="1"/>
</dbReference>
<proteinExistence type="predicted"/>
<dbReference type="Proteomes" id="UP000622604">
    <property type="component" value="Unassembled WGS sequence"/>
</dbReference>
<accession>A0A8H9IFA0</accession>
<reference evidence="2" key="1">
    <citation type="journal article" date="2014" name="Int. J. Syst. Evol. Microbiol.">
        <title>Complete genome sequence of Corynebacterium casei LMG S-19264T (=DSM 44701T), isolated from a smear-ripened cheese.</title>
        <authorList>
            <consortium name="US DOE Joint Genome Institute (JGI-PGF)"/>
            <person name="Walter F."/>
            <person name="Albersmeier A."/>
            <person name="Kalinowski J."/>
            <person name="Ruckert C."/>
        </authorList>
    </citation>
    <scope>NUCLEOTIDE SEQUENCE</scope>
    <source>
        <strain evidence="2">KCTC 32337</strain>
    </source>
</reference>
<gene>
    <name evidence="2" type="ORF">GCM10011274_46450</name>
</gene>
<dbReference type="SUPFAM" id="SSF56300">
    <property type="entry name" value="Metallo-dependent phosphatases"/>
    <property type="match status" value="1"/>
</dbReference>
<dbReference type="InterPro" id="IPR004843">
    <property type="entry name" value="Calcineurin-like_PHP"/>
</dbReference>
<dbReference type="PANTHER" id="PTHR37844">
    <property type="entry name" value="SER/THR PROTEIN PHOSPHATASE SUPERFAMILY (AFU_ORTHOLOGUE AFUA_1G14840)"/>
    <property type="match status" value="1"/>
</dbReference>
<dbReference type="PANTHER" id="PTHR37844:SF2">
    <property type="entry name" value="SER_THR PROTEIN PHOSPHATASE SUPERFAMILY (AFU_ORTHOLOGUE AFUA_1G14840)"/>
    <property type="match status" value="1"/>
</dbReference>
<evidence type="ECO:0000259" key="1">
    <source>
        <dbReference type="Pfam" id="PF00149"/>
    </source>
</evidence>
<protein>
    <submittedName>
        <fullName evidence="2">Phosphatase</fullName>
    </submittedName>
</protein>
<dbReference type="Gene3D" id="3.60.21.10">
    <property type="match status" value="1"/>
</dbReference>
<feature type="domain" description="Calcineurin-like phosphoesterase" evidence="1">
    <location>
        <begin position="15"/>
        <end position="210"/>
    </location>
</feature>
<dbReference type="AlphaFoldDB" id="A0A8H9IFA0"/>
<reference evidence="2" key="2">
    <citation type="submission" date="2020-09" db="EMBL/GenBank/DDBJ databases">
        <authorList>
            <person name="Sun Q."/>
            <person name="Kim S."/>
        </authorList>
    </citation>
    <scope>NUCLEOTIDE SEQUENCE</scope>
    <source>
        <strain evidence="2">KCTC 32337</strain>
    </source>
</reference>
<evidence type="ECO:0000313" key="2">
    <source>
        <dbReference type="EMBL" id="GGZ83667.1"/>
    </source>
</evidence>
<dbReference type="EMBL" id="BMZC01000025">
    <property type="protein sequence ID" value="GGZ83667.1"/>
    <property type="molecule type" value="Genomic_DNA"/>
</dbReference>
<sequence length="244" mass="28003">MLSDLHLEFGKYQYEETECDVVVLAGDIHTKNRGLEWALDTIKMKPTLYVLGNHEFYGETYPKLINKLKEQSLGTNIHVLENDVFKIADVNFFGCTLWTDFELFGNPRLSGYQCQQNMNDYKKIKRLPGYSKIRSIDTALINKKSQIWMTEQLEQHRSQKNVVITHHGPSVLSAPEHYRNDVLTSAYVSNFEGLINSYEPCLWLHGHLHNTSDYSVNGCRVICNPKGYPGGLNPDFNSTLIIEI</sequence>
<comment type="caution">
    <text evidence="2">The sequence shown here is derived from an EMBL/GenBank/DDBJ whole genome shotgun (WGS) entry which is preliminary data.</text>
</comment>
<organism evidence="2 3">
    <name type="scientific">Paraglaciecola chathamensis</name>
    <dbReference type="NCBI Taxonomy" id="368405"/>
    <lineage>
        <taxon>Bacteria</taxon>
        <taxon>Pseudomonadati</taxon>
        <taxon>Pseudomonadota</taxon>
        <taxon>Gammaproteobacteria</taxon>
        <taxon>Alteromonadales</taxon>
        <taxon>Alteromonadaceae</taxon>
        <taxon>Paraglaciecola</taxon>
    </lineage>
</organism>
<evidence type="ECO:0000313" key="3">
    <source>
        <dbReference type="Proteomes" id="UP000622604"/>
    </source>
</evidence>
<name>A0A8H9IFA0_9ALTE</name>
<dbReference type="GO" id="GO:0016787">
    <property type="term" value="F:hydrolase activity"/>
    <property type="evidence" value="ECO:0007669"/>
    <property type="project" value="InterPro"/>
</dbReference>